<evidence type="ECO:0000313" key="5">
    <source>
        <dbReference type="Proteomes" id="UP001320245"/>
    </source>
</evidence>
<dbReference type="SMART" id="SM00198">
    <property type="entry name" value="SCP"/>
    <property type="match status" value="1"/>
</dbReference>
<dbReference type="Gene3D" id="3.40.33.10">
    <property type="entry name" value="CAP"/>
    <property type="match status" value="1"/>
</dbReference>
<name>A0AAN9YCD0_9PEZI</name>
<dbReference type="InterPro" id="IPR001283">
    <property type="entry name" value="CRISP-related"/>
</dbReference>
<dbReference type="Pfam" id="PF00188">
    <property type="entry name" value="CAP"/>
    <property type="match status" value="1"/>
</dbReference>
<keyword evidence="2" id="KW-0732">Signal</keyword>
<evidence type="ECO:0000313" key="4">
    <source>
        <dbReference type="EMBL" id="KAK7729811.1"/>
    </source>
</evidence>
<dbReference type="InterPro" id="IPR035940">
    <property type="entry name" value="CAP_sf"/>
</dbReference>
<keyword evidence="5" id="KW-1185">Reference proteome</keyword>
<feature type="chain" id="PRO_5042989950" evidence="2">
    <location>
        <begin position="21"/>
        <end position="264"/>
    </location>
</feature>
<dbReference type="Proteomes" id="UP001320245">
    <property type="component" value="Unassembled WGS sequence"/>
</dbReference>
<feature type="domain" description="SCP" evidence="3">
    <location>
        <begin position="120"/>
        <end position="258"/>
    </location>
</feature>
<dbReference type="PRINTS" id="PR00837">
    <property type="entry name" value="V5TPXLIKE"/>
</dbReference>
<feature type="region of interest" description="Disordered" evidence="1">
    <location>
        <begin position="96"/>
        <end position="118"/>
    </location>
</feature>
<feature type="signal peptide" evidence="2">
    <location>
        <begin position="1"/>
        <end position="20"/>
    </location>
</feature>
<dbReference type="InterPro" id="IPR002413">
    <property type="entry name" value="V5_allergen-like"/>
</dbReference>
<organism evidence="4 5">
    <name type="scientific">Cytospora paraplurivora</name>
    <dbReference type="NCBI Taxonomy" id="2898453"/>
    <lineage>
        <taxon>Eukaryota</taxon>
        <taxon>Fungi</taxon>
        <taxon>Dikarya</taxon>
        <taxon>Ascomycota</taxon>
        <taxon>Pezizomycotina</taxon>
        <taxon>Sordariomycetes</taxon>
        <taxon>Sordariomycetidae</taxon>
        <taxon>Diaporthales</taxon>
        <taxon>Cytosporaceae</taxon>
        <taxon>Cytospora</taxon>
    </lineage>
</organism>
<dbReference type="SUPFAM" id="SSF55797">
    <property type="entry name" value="PR-1-like"/>
    <property type="match status" value="1"/>
</dbReference>
<dbReference type="EMBL" id="JAJSPL020000067">
    <property type="protein sequence ID" value="KAK7729811.1"/>
    <property type="molecule type" value="Genomic_DNA"/>
</dbReference>
<evidence type="ECO:0000256" key="1">
    <source>
        <dbReference type="SAM" id="MobiDB-lite"/>
    </source>
</evidence>
<feature type="compositionally biased region" description="Low complexity" evidence="1">
    <location>
        <begin position="96"/>
        <end position="117"/>
    </location>
</feature>
<dbReference type="PRINTS" id="PR00838">
    <property type="entry name" value="V5ALLERGEN"/>
</dbReference>
<sequence length="264" mass="26837">MHFSTRPVLAALLLASGALSKKCGKGKHRSQNPTTLATSIVPATSSVVSILETSSIIVQATSSASSTSIIVTPSTASSISAVVTPSTTSSTSVVVAPSTTSTSSAAATTTASSSSSSLTADQQAALDIQNSARANVSETALTWDDDLASDALSWAEHLASTAGSSGTLTHASGTGEGENLYWQSDSDTPYTNAANAWADEKSEYNGEAITGTGNFEEYGHYTQIIWKSTTKVGMGVASDGAGGYYVVARYSPEGNVIGETPTTA</sequence>
<proteinExistence type="predicted"/>
<evidence type="ECO:0000259" key="3">
    <source>
        <dbReference type="SMART" id="SM00198"/>
    </source>
</evidence>
<dbReference type="AlphaFoldDB" id="A0AAN9YCD0"/>
<accession>A0AAN9YCD0</accession>
<dbReference type="InterPro" id="IPR014044">
    <property type="entry name" value="CAP_dom"/>
</dbReference>
<gene>
    <name evidence="4" type="primary">glipr2</name>
    <name evidence="4" type="ORF">SLS53_009179</name>
</gene>
<reference evidence="4 5" key="1">
    <citation type="journal article" date="2023" name="PLoS ONE">
        <title>Cytospora paraplurivora sp. nov. isolated from orchards with fruit tree decline syndrome in Ontario, Canada.</title>
        <authorList>
            <person name="Ilyukhin E."/>
            <person name="Nguyen H.D.T."/>
            <person name="Castle A.J."/>
            <person name="Ellouze W."/>
        </authorList>
    </citation>
    <scope>NUCLEOTIDE SEQUENCE [LARGE SCALE GENOMIC DNA]</scope>
    <source>
        <strain evidence="4 5">FDS-564</strain>
    </source>
</reference>
<evidence type="ECO:0000256" key="2">
    <source>
        <dbReference type="SAM" id="SignalP"/>
    </source>
</evidence>
<protein>
    <submittedName>
        <fullName evidence="4">CRISP</fullName>
    </submittedName>
</protein>
<dbReference type="InterPro" id="IPR018244">
    <property type="entry name" value="Allrgn_V5/Tpx1_CS"/>
</dbReference>
<comment type="caution">
    <text evidence="4">The sequence shown here is derived from an EMBL/GenBank/DDBJ whole genome shotgun (WGS) entry which is preliminary data.</text>
</comment>
<dbReference type="InterPro" id="IPR034113">
    <property type="entry name" value="SCP_GAPR1-like"/>
</dbReference>
<dbReference type="PANTHER" id="PTHR10334">
    <property type="entry name" value="CYSTEINE-RICH SECRETORY PROTEIN-RELATED"/>
    <property type="match status" value="1"/>
</dbReference>
<dbReference type="GO" id="GO:0005576">
    <property type="term" value="C:extracellular region"/>
    <property type="evidence" value="ECO:0007669"/>
    <property type="project" value="InterPro"/>
</dbReference>
<dbReference type="CDD" id="cd05382">
    <property type="entry name" value="CAP_GAPR1-like"/>
    <property type="match status" value="1"/>
</dbReference>
<dbReference type="PROSITE" id="PS01009">
    <property type="entry name" value="CRISP_1"/>
    <property type="match status" value="1"/>
</dbReference>